<dbReference type="PANTHER" id="PTHR10071:SF335">
    <property type="entry name" value="IRON-SENSING TRANSCRIPTIONAL REPRESSOR-RELATED"/>
    <property type="match status" value="1"/>
</dbReference>
<evidence type="ECO:0000259" key="10">
    <source>
        <dbReference type="PROSITE" id="PS50114"/>
    </source>
</evidence>
<feature type="compositionally biased region" description="Polar residues" evidence="9">
    <location>
        <begin position="251"/>
        <end position="263"/>
    </location>
</feature>
<evidence type="ECO:0000256" key="5">
    <source>
        <dbReference type="ARBA" id="ARBA00023015"/>
    </source>
</evidence>
<feature type="domain" description="GATA-type" evidence="10">
    <location>
        <begin position="191"/>
        <end position="246"/>
    </location>
</feature>
<sequence length="407" mass="46420">MSFNFDFVNQDSCKQPSEASMVSQYQDMKIPVSDSFSWATPRSGLSLTESFNNSNVSMGSNSTHAFDFTNMLTPDFSPIESICSSPDSPGFLANELHRMEHVNNSMMNTMSPLDIITLQQQLVANGTMTLNQAQNEQQTRNNYSMMDESGFDLYFDLNEENYASGPDASPLMKHSNDSTDPEKKSTGKTKSHRDLVCFNCGVTSTPLWRRTPDRKHSLCNACGLYYKQYQAHRPLHIRHKPSLPDHVKPYPSQSPRKVTQPSITKAKDGDEATIECVNCHQTKTPLWRKNDKGQPICNACGLYSRLHHKDRPVTMRKSKIQRRRRDWSLVTPEQQNVDNMPPLTPPHTPSISSPYVDQCSINPLFDFNESRFQESLSQLSPNELNTWYNFFEKRAKLLEDAMISQQI</sequence>
<dbReference type="Pfam" id="PF00320">
    <property type="entry name" value="GATA"/>
    <property type="match status" value="2"/>
</dbReference>
<keyword evidence="12" id="KW-1185">Reference proteome</keyword>
<evidence type="ECO:0000313" key="12">
    <source>
        <dbReference type="Proteomes" id="UP001479436"/>
    </source>
</evidence>
<evidence type="ECO:0000256" key="6">
    <source>
        <dbReference type="ARBA" id="ARBA00023163"/>
    </source>
</evidence>
<dbReference type="EMBL" id="JASJQH010001329">
    <property type="protein sequence ID" value="KAK9761573.1"/>
    <property type="molecule type" value="Genomic_DNA"/>
</dbReference>
<evidence type="ECO:0000256" key="8">
    <source>
        <dbReference type="PROSITE-ProRule" id="PRU00094"/>
    </source>
</evidence>
<evidence type="ECO:0000313" key="11">
    <source>
        <dbReference type="EMBL" id="KAK9761573.1"/>
    </source>
</evidence>
<dbReference type="PROSITE" id="PS00344">
    <property type="entry name" value="GATA_ZN_FINGER_1"/>
    <property type="match status" value="1"/>
</dbReference>
<feature type="compositionally biased region" description="Basic and acidic residues" evidence="9">
    <location>
        <begin position="174"/>
        <end position="185"/>
    </location>
</feature>
<keyword evidence="7" id="KW-0539">Nucleus</keyword>
<feature type="region of interest" description="Disordered" evidence="9">
    <location>
        <begin position="240"/>
        <end position="266"/>
    </location>
</feature>
<evidence type="ECO:0000256" key="7">
    <source>
        <dbReference type="ARBA" id="ARBA00023242"/>
    </source>
</evidence>
<evidence type="ECO:0000256" key="1">
    <source>
        <dbReference type="ARBA" id="ARBA00004123"/>
    </source>
</evidence>
<gene>
    <name evidence="11" type="ORF">K7432_013432</name>
</gene>
<dbReference type="SUPFAM" id="SSF57716">
    <property type="entry name" value="Glucocorticoid receptor-like (DNA-binding domain)"/>
    <property type="match status" value="2"/>
</dbReference>
<dbReference type="PROSITE" id="PS50114">
    <property type="entry name" value="GATA_ZN_FINGER_2"/>
    <property type="match status" value="2"/>
</dbReference>
<dbReference type="InterPro" id="IPR013088">
    <property type="entry name" value="Znf_NHR/GATA"/>
</dbReference>
<keyword evidence="2" id="KW-0479">Metal-binding</keyword>
<dbReference type="Gene3D" id="3.30.50.10">
    <property type="entry name" value="Erythroid Transcription Factor GATA-1, subunit A"/>
    <property type="match status" value="2"/>
</dbReference>
<dbReference type="InterPro" id="IPR039355">
    <property type="entry name" value="Transcription_factor_GATA"/>
</dbReference>
<dbReference type="Proteomes" id="UP001479436">
    <property type="component" value="Unassembled WGS sequence"/>
</dbReference>
<dbReference type="PANTHER" id="PTHR10071">
    <property type="entry name" value="TRANSCRIPTION FACTOR GATA FAMILY MEMBER"/>
    <property type="match status" value="1"/>
</dbReference>
<dbReference type="InterPro" id="IPR000679">
    <property type="entry name" value="Znf_GATA"/>
</dbReference>
<evidence type="ECO:0000256" key="4">
    <source>
        <dbReference type="ARBA" id="ARBA00022833"/>
    </source>
</evidence>
<keyword evidence="4" id="KW-0862">Zinc</keyword>
<keyword evidence="5" id="KW-0805">Transcription regulation</keyword>
<proteinExistence type="predicted"/>
<accession>A0ABR2WJ85</accession>
<keyword evidence="6" id="KW-0804">Transcription</keyword>
<feature type="domain" description="GATA-type" evidence="10">
    <location>
        <begin position="270"/>
        <end position="323"/>
    </location>
</feature>
<evidence type="ECO:0000256" key="9">
    <source>
        <dbReference type="SAM" id="MobiDB-lite"/>
    </source>
</evidence>
<comment type="caution">
    <text evidence="11">The sequence shown here is derived from an EMBL/GenBank/DDBJ whole genome shotgun (WGS) entry which is preliminary data.</text>
</comment>
<dbReference type="PRINTS" id="PR00619">
    <property type="entry name" value="GATAZNFINGER"/>
</dbReference>
<keyword evidence="3 8" id="KW-0863">Zinc-finger</keyword>
<dbReference type="SMART" id="SM00401">
    <property type="entry name" value="ZnF_GATA"/>
    <property type="match status" value="2"/>
</dbReference>
<evidence type="ECO:0000256" key="2">
    <source>
        <dbReference type="ARBA" id="ARBA00022723"/>
    </source>
</evidence>
<organism evidence="11 12">
    <name type="scientific">Basidiobolus ranarum</name>
    <dbReference type="NCBI Taxonomy" id="34480"/>
    <lineage>
        <taxon>Eukaryota</taxon>
        <taxon>Fungi</taxon>
        <taxon>Fungi incertae sedis</taxon>
        <taxon>Zoopagomycota</taxon>
        <taxon>Entomophthoromycotina</taxon>
        <taxon>Basidiobolomycetes</taxon>
        <taxon>Basidiobolales</taxon>
        <taxon>Basidiobolaceae</taxon>
        <taxon>Basidiobolus</taxon>
    </lineage>
</organism>
<evidence type="ECO:0000256" key="3">
    <source>
        <dbReference type="ARBA" id="ARBA00022771"/>
    </source>
</evidence>
<protein>
    <recommendedName>
        <fullName evidence="10">GATA-type domain-containing protein</fullName>
    </recommendedName>
</protein>
<name>A0ABR2WJ85_9FUNG</name>
<reference evidence="11 12" key="1">
    <citation type="submission" date="2023-04" db="EMBL/GenBank/DDBJ databases">
        <title>Genome of Basidiobolus ranarum AG-B5.</title>
        <authorList>
            <person name="Stajich J.E."/>
            <person name="Carter-House D."/>
            <person name="Gryganskyi A."/>
        </authorList>
    </citation>
    <scope>NUCLEOTIDE SEQUENCE [LARGE SCALE GENOMIC DNA]</scope>
    <source>
        <strain evidence="11 12">AG-B5</strain>
    </source>
</reference>
<feature type="region of interest" description="Disordered" evidence="9">
    <location>
        <begin position="164"/>
        <end position="188"/>
    </location>
</feature>
<dbReference type="CDD" id="cd00202">
    <property type="entry name" value="ZnF_GATA"/>
    <property type="match status" value="2"/>
</dbReference>
<comment type="subcellular location">
    <subcellularLocation>
        <location evidence="1">Nucleus</location>
    </subcellularLocation>
</comment>